<organism evidence="1 2">
    <name type="scientific">Candidatus Thiomargarita nelsonii</name>
    <dbReference type="NCBI Taxonomy" id="1003181"/>
    <lineage>
        <taxon>Bacteria</taxon>
        <taxon>Pseudomonadati</taxon>
        <taxon>Pseudomonadota</taxon>
        <taxon>Gammaproteobacteria</taxon>
        <taxon>Thiotrichales</taxon>
        <taxon>Thiotrichaceae</taxon>
        <taxon>Thiomargarita</taxon>
    </lineage>
</organism>
<keyword evidence="1" id="KW-0456">Lyase</keyword>
<protein>
    <submittedName>
        <fullName evidence="1">DNA-(Apurinic or apyrimidinic site) lyase / pyrimidine dimer DNA glycosylase</fullName>
    </submittedName>
</protein>
<dbReference type="PATRIC" id="fig|1003181.4.peg.7529"/>
<reference evidence="1 2" key="1">
    <citation type="submission" date="2016-05" db="EMBL/GenBank/DDBJ databases">
        <title>Single-cell genome of chain-forming Candidatus Thiomargarita nelsonii and comparison to other large sulfur-oxidizing bacteria.</title>
        <authorList>
            <person name="Winkel M."/>
            <person name="Salman V."/>
            <person name="Woyke T."/>
            <person name="Schulz-Vogt H."/>
            <person name="Richter M."/>
            <person name="Flood B."/>
            <person name="Bailey J."/>
            <person name="Amann R."/>
            <person name="Mussmann M."/>
        </authorList>
    </citation>
    <scope>NUCLEOTIDE SEQUENCE [LARGE SCALE GENOMIC DNA]</scope>
    <source>
        <strain evidence="1 2">THI036</strain>
    </source>
</reference>
<sequence length="125" mass="14761">MAQKVLLGETRGYRNHPQLNRFKESSDPIGSISTYLWFIYEEAVSRGYHFDSTKINKPKGRYRIKVNDGQVKYELQHLLHKLKERNKSYYQKIKKVDSPIAHPIFKVVKGEVEHWENMGARNTPE</sequence>
<evidence type="ECO:0000313" key="1">
    <source>
        <dbReference type="EMBL" id="OAD18717.1"/>
    </source>
</evidence>
<dbReference type="GO" id="GO:0016829">
    <property type="term" value="F:lyase activity"/>
    <property type="evidence" value="ECO:0007669"/>
    <property type="project" value="UniProtKB-KW"/>
</dbReference>
<dbReference type="InterPro" id="IPR004260">
    <property type="entry name" value="Pyr-dimer_DNA_glycosylase"/>
</dbReference>
<dbReference type="AlphaFoldDB" id="A0A176RSM0"/>
<name>A0A176RSM0_9GAMM</name>
<accession>A0A176RSM0</accession>
<evidence type="ECO:0000313" key="2">
    <source>
        <dbReference type="Proteomes" id="UP000076962"/>
    </source>
</evidence>
<gene>
    <name evidence="1" type="ORF">THIOM_005678</name>
</gene>
<dbReference type="Proteomes" id="UP000076962">
    <property type="component" value="Unassembled WGS sequence"/>
</dbReference>
<keyword evidence="2" id="KW-1185">Reference proteome</keyword>
<proteinExistence type="predicted"/>
<dbReference type="Pfam" id="PF03013">
    <property type="entry name" value="Pyr_excise"/>
    <property type="match status" value="1"/>
</dbReference>
<comment type="caution">
    <text evidence="1">The sequence shown here is derived from an EMBL/GenBank/DDBJ whole genome shotgun (WGS) entry which is preliminary data.</text>
</comment>
<dbReference type="EMBL" id="LUTY01003117">
    <property type="protein sequence ID" value="OAD18717.1"/>
    <property type="molecule type" value="Genomic_DNA"/>
</dbReference>